<keyword evidence="1" id="KW-1133">Transmembrane helix</keyword>
<name>A0ABD2W3Z9_9HYME</name>
<evidence type="ECO:0000313" key="3">
    <source>
        <dbReference type="Proteomes" id="UP001627154"/>
    </source>
</evidence>
<dbReference type="EMBL" id="JBJJXI010000139">
    <property type="protein sequence ID" value="KAL3387207.1"/>
    <property type="molecule type" value="Genomic_DNA"/>
</dbReference>
<dbReference type="Proteomes" id="UP001627154">
    <property type="component" value="Unassembled WGS sequence"/>
</dbReference>
<comment type="caution">
    <text evidence="2">The sequence shown here is derived from an EMBL/GenBank/DDBJ whole genome shotgun (WGS) entry which is preliminary data.</text>
</comment>
<keyword evidence="1" id="KW-0472">Membrane</keyword>
<dbReference type="AlphaFoldDB" id="A0ABD2W3Z9"/>
<feature type="transmembrane region" description="Helical" evidence="1">
    <location>
        <begin position="306"/>
        <end position="329"/>
    </location>
</feature>
<feature type="transmembrane region" description="Helical" evidence="1">
    <location>
        <begin position="359"/>
        <end position="382"/>
    </location>
</feature>
<organism evidence="2 3">
    <name type="scientific">Trichogramma kaykai</name>
    <dbReference type="NCBI Taxonomy" id="54128"/>
    <lineage>
        <taxon>Eukaryota</taxon>
        <taxon>Metazoa</taxon>
        <taxon>Ecdysozoa</taxon>
        <taxon>Arthropoda</taxon>
        <taxon>Hexapoda</taxon>
        <taxon>Insecta</taxon>
        <taxon>Pterygota</taxon>
        <taxon>Neoptera</taxon>
        <taxon>Endopterygota</taxon>
        <taxon>Hymenoptera</taxon>
        <taxon>Apocrita</taxon>
        <taxon>Proctotrupomorpha</taxon>
        <taxon>Chalcidoidea</taxon>
        <taxon>Trichogrammatidae</taxon>
        <taxon>Trichogramma</taxon>
    </lineage>
</organism>
<sequence>MLGNWKSSEISVLSSSYSTLFIFDMTGFNNILIPTRYRRLKNVFKINETVLEKASYPARIVIIEETSNNKFREILTSLRNSIFWDNQASFLVVTKISVASCLIMATSVLNLAWSFDIVNIFFLCVTSTNHHVLYTFNPFISIATSFWEIEVNSKINTTNGTLFSCDITELFEHEDMCYFNKLRNLSGYKMLVGAELTNFSRKSNVKLEEIPIVSAKLIRKFVEYTQVNYNMTIYPALPPLDYDGKPQGAIQDLINGTIDICTRSSVIEDRWRMQSGFATYVYVHAISRKFKVSLFRKFISAIDPNIFVNIGASFIMFLLVSTFILKLSWTTSFFEYLRMFTSSMDQRAFKRAYYSSEKILMCTTILLISYSSAYFVGLFSAVNTLTDFESDIDSIDDFINDTKVKLYVYTSHVPQITAITKQHIVAFVDLIGCIKEMFHQDNVICIVGTLVINGYGIRESELIHISKPLFDMRTSVFSLRPDWVLLPKLNDFLLRFYEAGFTQKLFGSYKIYWDASEKRDWSMKIEEMFLVFSVLLAGHALAIFVLNLELMNRANRKHNESLALSLK</sequence>
<dbReference type="SUPFAM" id="SSF53850">
    <property type="entry name" value="Periplasmic binding protein-like II"/>
    <property type="match status" value="1"/>
</dbReference>
<evidence type="ECO:0000313" key="2">
    <source>
        <dbReference type="EMBL" id="KAL3387207.1"/>
    </source>
</evidence>
<accession>A0ABD2W3Z9</accession>
<gene>
    <name evidence="2" type="ORF">TKK_017517</name>
</gene>
<proteinExistence type="predicted"/>
<reference evidence="2 3" key="1">
    <citation type="journal article" date="2024" name="bioRxiv">
        <title>A reference genome for Trichogramma kaykai: A tiny desert-dwelling parasitoid wasp with competing sex-ratio distorters.</title>
        <authorList>
            <person name="Culotta J."/>
            <person name="Lindsey A.R."/>
        </authorList>
    </citation>
    <scope>NUCLEOTIDE SEQUENCE [LARGE SCALE GENOMIC DNA]</scope>
    <source>
        <strain evidence="2 3">KSX58</strain>
    </source>
</reference>
<evidence type="ECO:0000256" key="1">
    <source>
        <dbReference type="SAM" id="Phobius"/>
    </source>
</evidence>
<keyword evidence="3" id="KW-1185">Reference proteome</keyword>
<keyword evidence="1" id="KW-0812">Transmembrane</keyword>
<feature type="transmembrane region" description="Helical" evidence="1">
    <location>
        <begin position="88"/>
        <end position="113"/>
    </location>
</feature>
<evidence type="ECO:0008006" key="4">
    <source>
        <dbReference type="Google" id="ProtNLM"/>
    </source>
</evidence>
<protein>
    <recommendedName>
        <fullName evidence="4">Ionotropic glutamate receptor C-terminal domain-containing protein</fullName>
    </recommendedName>
</protein>
<feature type="transmembrane region" description="Helical" evidence="1">
    <location>
        <begin position="528"/>
        <end position="548"/>
    </location>
</feature>
<feature type="transmembrane region" description="Helical" evidence="1">
    <location>
        <begin position="12"/>
        <end position="32"/>
    </location>
</feature>